<comment type="cofactor">
    <cofactor evidence="1 20">
        <name>FAD</name>
        <dbReference type="ChEBI" id="CHEBI:57692"/>
    </cofactor>
</comment>
<evidence type="ECO:0000256" key="20">
    <source>
        <dbReference type="HAMAP-Rule" id="MF_00037"/>
    </source>
</evidence>
<dbReference type="PANTHER" id="PTHR21071">
    <property type="entry name" value="UDP-N-ACETYLENOLPYRUVOYLGLUCOSAMINE REDUCTASE"/>
    <property type="match status" value="1"/>
</dbReference>
<keyword evidence="11 20" id="KW-0274">FAD</keyword>
<dbReference type="PANTHER" id="PTHR21071:SF4">
    <property type="entry name" value="UDP-N-ACETYLENOLPYRUVOYLGLUCOSAMINE REDUCTASE"/>
    <property type="match status" value="1"/>
</dbReference>
<keyword evidence="10 20" id="KW-0285">Flavoprotein</keyword>
<dbReference type="Gene3D" id="3.30.43.10">
    <property type="entry name" value="Uridine Diphospho-n-acetylenolpyruvylglucosamine Reductase, domain 2"/>
    <property type="match status" value="1"/>
</dbReference>
<dbReference type="InterPro" id="IPR016166">
    <property type="entry name" value="FAD-bd_PCMH"/>
</dbReference>
<keyword evidence="8 20" id="KW-0963">Cytoplasm</keyword>
<reference evidence="23" key="1">
    <citation type="journal article" date="2019" name="Int. J. Syst. Evol. Microbiol.">
        <title>The Global Catalogue of Microorganisms (GCM) 10K type strain sequencing project: providing services to taxonomists for standard genome sequencing and annotation.</title>
        <authorList>
            <consortium name="The Broad Institute Genomics Platform"/>
            <consortium name="The Broad Institute Genome Sequencing Center for Infectious Disease"/>
            <person name="Wu L."/>
            <person name="Ma J."/>
        </authorList>
    </citation>
    <scope>NUCLEOTIDE SEQUENCE [LARGE SCALE GENOMIC DNA]</scope>
    <source>
        <strain evidence="23">CGMCC 1.13574</strain>
    </source>
</reference>
<comment type="catalytic activity">
    <reaction evidence="19 20">
        <text>UDP-N-acetyl-alpha-D-muramate + NADP(+) = UDP-N-acetyl-3-O-(1-carboxyvinyl)-alpha-D-glucosamine + NADPH + H(+)</text>
        <dbReference type="Rhea" id="RHEA:12248"/>
        <dbReference type="ChEBI" id="CHEBI:15378"/>
        <dbReference type="ChEBI" id="CHEBI:57783"/>
        <dbReference type="ChEBI" id="CHEBI:58349"/>
        <dbReference type="ChEBI" id="CHEBI:68483"/>
        <dbReference type="ChEBI" id="CHEBI:70757"/>
        <dbReference type="EC" id="1.3.1.98"/>
    </reaction>
</comment>
<accession>A0ABV9NM48</accession>
<keyword evidence="17 20" id="KW-0961">Cell wall biogenesis/degradation</keyword>
<evidence type="ECO:0000256" key="2">
    <source>
        <dbReference type="ARBA" id="ARBA00003921"/>
    </source>
</evidence>
<dbReference type="NCBIfam" id="NF010478">
    <property type="entry name" value="PRK13903.1"/>
    <property type="match status" value="1"/>
</dbReference>
<dbReference type="Gene3D" id="3.90.78.10">
    <property type="entry name" value="UDP-N-acetylenolpyruvoylglucosamine reductase, C-terminal domain"/>
    <property type="match status" value="1"/>
</dbReference>
<dbReference type="SUPFAM" id="SSF56176">
    <property type="entry name" value="FAD-binding/transporter-associated domain-like"/>
    <property type="match status" value="1"/>
</dbReference>
<comment type="pathway">
    <text evidence="4 20">Cell wall biogenesis; peptidoglycan biosynthesis.</text>
</comment>
<dbReference type="InterPro" id="IPR011601">
    <property type="entry name" value="MurB_C"/>
</dbReference>
<dbReference type="HAMAP" id="MF_00037">
    <property type="entry name" value="MurB"/>
    <property type="match status" value="1"/>
</dbReference>
<gene>
    <name evidence="20 22" type="primary">murB</name>
    <name evidence="22" type="ORF">ACFO3Q_12085</name>
</gene>
<feature type="active site" description="Proton donor" evidence="20">
    <location>
        <position position="245"/>
    </location>
</feature>
<evidence type="ECO:0000256" key="3">
    <source>
        <dbReference type="ARBA" id="ARBA00004496"/>
    </source>
</evidence>
<evidence type="ECO:0000259" key="21">
    <source>
        <dbReference type="PROSITE" id="PS51387"/>
    </source>
</evidence>
<evidence type="ECO:0000256" key="1">
    <source>
        <dbReference type="ARBA" id="ARBA00001974"/>
    </source>
</evidence>
<dbReference type="RefSeq" id="WP_377004973.1">
    <property type="nucleotide sequence ID" value="NZ_JBHSGG010000033.1"/>
</dbReference>
<keyword evidence="15 20" id="KW-0560">Oxidoreductase</keyword>
<dbReference type="Proteomes" id="UP001595892">
    <property type="component" value="Unassembled WGS sequence"/>
</dbReference>
<dbReference type="Pfam" id="PF02873">
    <property type="entry name" value="MurB_C"/>
    <property type="match status" value="1"/>
</dbReference>
<evidence type="ECO:0000256" key="8">
    <source>
        <dbReference type="ARBA" id="ARBA00022490"/>
    </source>
</evidence>
<feature type="active site" evidence="20">
    <location>
        <position position="172"/>
    </location>
</feature>
<evidence type="ECO:0000256" key="15">
    <source>
        <dbReference type="ARBA" id="ARBA00023002"/>
    </source>
</evidence>
<evidence type="ECO:0000256" key="5">
    <source>
        <dbReference type="ARBA" id="ARBA00010485"/>
    </source>
</evidence>
<proteinExistence type="inferred from homology"/>
<dbReference type="NCBIfam" id="NF000755">
    <property type="entry name" value="PRK00046.1"/>
    <property type="match status" value="1"/>
</dbReference>
<dbReference type="InterPro" id="IPR016169">
    <property type="entry name" value="FAD-bd_PCMH_sub2"/>
</dbReference>
<feature type="active site" evidence="20">
    <location>
        <position position="342"/>
    </location>
</feature>
<comment type="function">
    <text evidence="2 20">Cell wall formation.</text>
</comment>
<dbReference type="EC" id="1.3.1.98" evidence="6 20"/>
<name>A0ABV9NM48_9GAMM</name>
<keyword evidence="14 20" id="KW-0573">Peptidoglycan synthesis</keyword>
<evidence type="ECO:0000256" key="7">
    <source>
        <dbReference type="ARBA" id="ARBA00015188"/>
    </source>
</evidence>
<keyword evidence="23" id="KW-1185">Reference proteome</keyword>
<evidence type="ECO:0000256" key="11">
    <source>
        <dbReference type="ARBA" id="ARBA00022827"/>
    </source>
</evidence>
<keyword evidence="12 20" id="KW-0521">NADP</keyword>
<evidence type="ECO:0000256" key="14">
    <source>
        <dbReference type="ARBA" id="ARBA00022984"/>
    </source>
</evidence>
<dbReference type="NCBIfam" id="TIGR00179">
    <property type="entry name" value="murB"/>
    <property type="match status" value="1"/>
</dbReference>
<protein>
    <recommendedName>
        <fullName evidence="7 20">UDP-N-acetylenolpyruvoylglucosamine reductase</fullName>
        <ecNumber evidence="6 20">1.3.1.98</ecNumber>
    </recommendedName>
    <alternativeName>
        <fullName evidence="18 20">UDP-N-acetylmuramate dehydrogenase</fullName>
    </alternativeName>
</protein>
<evidence type="ECO:0000256" key="6">
    <source>
        <dbReference type="ARBA" id="ARBA00012518"/>
    </source>
</evidence>
<dbReference type="SUPFAM" id="SSF56194">
    <property type="entry name" value="Uridine diphospho-N-Acetylenolpyruvylglucosamine reductase, MurB, C-terminal domain"/>
    <property type="match status" value="1"/>
</dbReference>
<dbReference type="Pfam" id="PF01565">
    <property type="entry name" value="FAD_binding_4"/>
    <property type="match status" value="1"/>
</dbReference>
<evidence type="ECO:0000256" key="4">
    <source>
        <dbReference type="ARBA" id="ARBA00004752"/>
    </source>
</evidence>
<keyword evidence="9 20" id="KW-0132">Cell division</keyword>
<dbReference type="PROSITE" id="PS51387">
    <property type="entry name" value="FAD_PCMH"/>
    <property type="match status" value="1"/>
</dbReference>
<comment type="subcellular location">
    <subcellularLocation>
        <location evidence="3 20">Cytoplasm</location>
    </subcellularLocation>
</comment>
<dbReference type="Gene3D" id="3.30.465.10">
    <property type="match status" value="1"/>
</dbReference>
<keyword evidence="16 20" id="KW-0131">Cell cycle</keyword>
<evidence type="ECO:0000256" key="9">
    <source>
        <dbReference type="ARBA" id="ARBA00022618"/>
    </source>
</evidence>
<dbReference type="EMBL" id="JBHSGG010000033">
    <property type="protein sequence ID" value="MFC4728905.1"/>
    <property type="molecule type" value="Genomic_DNA"/>
</dbReference>
<dbReference type="InterPro" id="IPR016167">
    <property type="entry name" value="FAD-bd_PCMH_sub1"/>
</dbReference>
<keyword evidence="13 20" id="KW-0133">Cell shape</keyword>
<evidence type="ECO:0000256" key="12">
    <source>
        <dbReference type="ARBA" id="ARBA00022857"/>
    </source>
</evidence>
<evidence type="ECO:0000256" key="10">
    <source>
        <dbReference type="ARBA" id="ARBA00022630"/>
    </source>
</evidence>
<sequence length="352" mass="37358">MNEATTGAGYRLHHDAPLKDLNTLGVRSRARVLVDLDTLDALPAALADPALHGQVPVVLGAGSNVLIAGDVDAVLRIRADAVRTVAREAAGIRVRAEAGLAWDALVRWTLAQGLPGLENMALIPGTVGAAPIQNIGAYGAEMGDFADVVEAYDLHERRVLRLGRAECAFGYRDSLFKRQPGRWIVLAVEFLLPHDPPLRLDYAGLREELAAMGVGAPTAGDVAEAVTRVRTRKLPDWRVLPNAGSFFKNPMVPVAQAQALAETHPGMPSWPGEDAGTRKLSAAWLIEACGWKGERRGDAGIYAGHALVLVNHGQASGADLLALARAVTDAVAARFGVRLEPEPRILGEPPAP</sequence>
<organism evidence="22 23">
    <name type="scientific">Coralloluteibacterium thermophilum</name>
    <dbReference type="NCBI Taxonomy" id="2707049"/>
    <lineage>
        <taxon>Bacteria</taxon>
        <taxon>Pseudomonadati</taxon>
        <taxon>Pseudomonadota</taxon>
        <taxon>Gammaproteobacteria</taxon>
        <taxon>Lysobacterales</taxon>
        <taxon>Lysobacteraceae</taxon>
        <taxon>Coralloluteibacterium</taxon>
    </lineage>
</organism>
<evidence type="ECO:0000313" key="23">
    <source>
        <dbReference type="Proteomes" id="UP001595892"/>
    </source>
</evidence>
<dbReference type="InterPro" id="IPR003170">
    <property type="entry name" value="MurB"/>
</dbReference>
<evidence type="ECO:0000256" key="17">
    <source>
        <dbReference type="ARBA" id="ARBA00023316"/>
    </source>
</evidence>
<evidence type="ECO:0000256" key="19">
    <source>
        <dbReference type="ARBA" id="ARBA00048914"/>
    </source>
</evidence>
<evidence type="ECO:0000256" key="13">
    <source>
        <dbReference type="ARBA" id="ARBA00022960"/>
    </source>
</evidence>
<feature type="domain" description="FAD-binding PCMH-type" evidence="21">
    <location>
        <begin position="26"/>
        <end position="195"/>
    </location>
</feature>
<comment type="caution">
    <text evidence="22">The sequence shown here is derived from an EMBL/GenBank/DDBJ whole genome shotgun (WGS) entry which is preliminary data.</text>
</comment>
<dbReference type="InterPro" id="IPR036635">
    <property type="entry name" value="MurB_C_sf"/>
</dbReference>
<evidence type="ECO:0000256" key="18">
    <source>
        <dbReference type="ARBA" id="ARBA00031026"/>
    </source>
</evidence>
<dbReference type="GO" id="GO:0008762">
    <property type="term" value="F:UDP-N-acetylmuramate dehydrogenase activity"/>
    <property type="evidence" value="ECO:0007669"/>
    <property type="project" value="UniProtKB-EC"/>
</dbReference>
<comment type="similarity">
    <text evidence="5 20">Belongs to the MurB family.</text>
</comment>
<evidence type="ECO:0000256" key="16">
    <source>
        <dbReference type="ARBA" id="ARBA00023306"/>
    </source>
</evidence>
<dbReference type="InterPro" id="IPR036318">
    <property type="entry name" value="FAD-bd_PCMH-like_sf"/>
</dbReference>
<dbReference type="InterPro" id="IPR006094">
    <property type="entry name" value="Oxid_FAD_bind_N"/>
</dbReference>
<evidence type="ECO:0000313" key="22">
    <source>
        <dbReference type="EMBL" id="MFC4728905.1"/>
    </source>
</evidence>